<dbReference type="InterPro" id="IPR029071">
    <property type="entry name" value="Ubiquitin-like_domsf"/>
</dbReference>
<dbReference type="SUPFAM" id="SSF54236">
    <property type="entry name" value="Ubiquitin-like"/>
    <property type="match status" value="1"/>
</dbReference>
<keyword evidence="5" id="KW-0175">Coiled coil</keyword>
<feature type="region of interest" description="Disordered" evidence="6">
    <location>
        <begin position="121"/>
        <end position="150"/>
    </location>
</feature>
<feature type="coiled-coil region" evidence="5">
    <location>
        <begin position="156"/>
        <end position="190"/>
    </location>
</feature>
<feature type="region of interest" description="Disordered" evidence="6">
    <location>
        <begin position="539"/>
        <end position="600"/>
    </location>
</feature>
<dbReference type="Gene3D" id="3.10.20.90">
    <property type="entry name" value="Phosphatidylinositol 3-kinase Catalytic Subunit, Chain A, domain 1"/>
    <property type="match status" value="1"/>
</dbReference>
<reference evidence="8 9" key="1">
    <citation type="submission" date="2016-04" db="EMBL/GenBank/DDBJ databases">
        <title>Draft genome of Fonsecaea erecta CBS 125763.</title>
        <authorList>
            <person name="Weiss V.A."/>
            <person name="Vicente V.A."/>
            <person name="Raittz R.T."/>
            <person name="Moreno L.F."/>
            <person name="De Souza E.M."/>
            <person name="Pedrosa F.O."/>
            <person name="Steffens M.B."/>
            <person name="Faoro H."/>
            <person name="Tadra-Sfeir M.Z."/>
            <person name="Najafzadeh M.J."/>
            <person name="Felipe M.S."/>
            <person name="Teixeira M."/>
            <person name="Sun J."/>
            <person name="Xi L."/>
            <person name="Gomes R."/>
            <person name="De Azevedo C.M."/>
            <person name="Salgado C.G."/>
            <person name="Da Silva M.B."/>
            <person name="Nascimento M.F."/>
            <person name="Queiroz-Telles F."/>
            <person name="Attili D.S."/>
            <person name="Gorbushina A."/>
        </authorList>
    </citation>
    <scope>NUCLEOTIDE SEQUENCE [LARGE SCALE GENOMIC DNA]</scope>
    <source>
        <strain evidence="8 9">CBS 125763</strain>
    </source>
</reference>
<evidence type="ECO:0000256" key="4">
    <source>
        <dbReference type="ARBA" id="ARBA00023136"/>
    </source>
</evidence>
<dbReference type="EMBL" id="LVYI01000001">
    <property type="protein sequence ID" value="OAP65129.1"/>
    <property type="molecule type" value="Genomic_DNA"/>
</dbReference>
<keyword evidence="4" id="KW-0472">Membrane</keyword>
<proteinExistence type="predicted"/>
<dbReference type="InterPro" id="IPR039751">
    <property type="entry name" value="HERPUD1/2"/>
</dbReference>
<dbReference type="STRING" id="1367422.A0A178ZZ89"/>
<evidence type="ECO:0000256" key="5">
    <source>
        <dbReference type="SAM" id="Coils"/>
    </source>
</evidence>
<dbReference type="PROSITE" id="PS50053">
    <property type="entry name" value="UBIQUITIN_2"/>
    <property type="match status" value="1"/>
</dbReference>
<evidence type="ECO:0000313" key="8">
    <source>
        <dbReference type="EMBL" id="OAP65129.1"/>
    </source>
</evidence>
<dbReference type="PANTHER" id="PTHR12943:SF27">
    <property type="entry name" value="HOMOCYSTEINE-INDUCED ENDOPLASMIC RETICULUM PROTEIN, ISOFORM A"/>
    <property type="match status" value="1"/>
</dbReference>
<feature type="compositionally biased region" description="Low complexity" evidence="6">
    <location>
        <begin position="666"/>
        <end position="678"/>
    </location>
</feature>
<keyword evidence="3" id="KW-1133">Transmembrane helix</keyword>
<feature type="region of interest" description="Disordered" evidence="6">
    <location>
        <begin position="405"/>
        <end position="441"/>
    </location>
</feature>
<feature type="compositionally biased region" description="Low complexity" evidence="6">
    <location>
        <begin position="316"/>
        <end position="337"/>
    </location>
</feature>
<accession>A0A178ZZ89</accession>
<feature type="compositionally biased region" description="Gly residues" evidence="6">
    <location>
        <begin position="306"/>
        <end position="315"/>
    </location>
</feature>
<evidence type="ECO:0000313" key="9">
    <source>
        <dbReference type="Proteomes" id="UP000078343"/>
    </source>
</evidence>
<gene>
    <name evidence="8" type="ORF">AYL99_01101</name>
</gene>
<feature type="compositionally biased region" description="Basic and acidic residues" evidence="6">
    <location>
        <begin position="700"/>
        <end position="713"/>
    </location>
</feature>
<dbReference type="AlphaFoldDB" id="A0A178ZZ89"/>
<feature type="compositionally biased region" description="Polar residues" evidence="6">
    <location>
        <begin position="406"/>
        <end position="441"/>
    </location>
</feature>
<evidence type="ECO:0000259" key="7">
    <source>
        <dbReference type="PROSITE" id="PS50053"/>
    </source>
</evidence>
<feature type="region of interest" description="Disordered" evidence="6">
    <location>
        <begin position="629"/>
        <end position="713"/>
    </location>
</feature>
<comment type="subcellular location">
    <subcellularLocation>
        <location evidence="1">Membrane</location>
    </subcellularLocation>
</comment>
<name>A0A178ZZ89_9EURO</name>
<feature type="compositionally biased region" description="Low complexity" evidence="6">
    <location>
        <begin position="121"/>
        <end position="134"/>
    </location>
</feature>
<dbReference type="GO" id="GO:0016020">
    <property type="term" value="C:membrane"/>
    <property type="evidence" value="ECO:0007669"/>
    <property type="project" value="UniProtKB-SubCell"/>
</dbReference>
<evidence type="ECO:0000256" key="1">
    <source>
        <dbReference type="ARBA" id="ARBA00004370"/>
    </source>
</evidence>
<evidence type="ECO:0000256" key="6">
    <source>
        <dbReference type="SAM" id="MobiDB-lite"/>
    </source>
</evidence>
<dbReference type="PANTHER" id="PTHR12943">
    <property type="entry name" value="HOMOCYSTEINE-RESPONSIVE ENDOPLASMIC RETICULUM-RESIDENT UNIQUITIN-LIKE DOMAIN HERPUD PROTEIN FAMILY MEMBER"/>
    <property type="match status" value="1"/>
</dbReference>
<keyword evidence="2" id="KW-0812">Transmembrane</keyword>
<organism evidence="8 9">
    <name type="scientific">Fonsecaea erecta</name>
    <dbReference type="NCBI Taxonomy" id="1367422"/>
    <lineage>
        <taxon>Eukaryota</taxon>
        <taxon>Fungi</taxon>
        <taxon>Dikarya</taxon>
        <taxon>Ascomycota</taxon>
        <taxon>Pezizomycotina</taxon>
        <taxon>Eurotiomycetes</taxon>
        <taxon>Chaetothyriomycetidae</taxon>
        <taxon>Chaetothyriales</taxon>
        <taxon>Herpotrichiellaceae</taxon>
        <taxon>Fonsecaea</taxon>
    </lineage>
</organism>
<dbReference type="OrthoDB" id="21589at2759"/>
<feature type="domain" description="Ubiquitin-like" evidence="7">
    <location>
        <begin position="53"/>
        <end position="88"/>
    </location>
</feature>
<sequence length="713" mass="77435">MASSSSSSSSSTFSGSPPPPPPDQALPDPDHVNLRIIYLVTGNPRPPHHLGRLDLNTTVLVLKEKIQSELPEHPSPSEQRLIYQGRPLLRNDANLREILRIEHGVVPDTLPYTIHIVIQPQQNPSQPQASSNPILNPPPPPPIHLHHGHADLTGPLRAAENSANRLQESLVRIQQQIEANRAELRSVQHRIAVQHTSLGTPPTLLNGQVAVTGPVLPAPHPQTLFVNPLVNHGFDNQAPTQRRPAGVQAHLRFQPHAIPTLPPQQPGTVPLGQPRLNGVELHGPNGEHMMVVASEQMSFVLPVNGIGPGGPGSGTGQQPAAQSQPQPNPTTQAPQNGIPLPMQTPYVPPANLLSSMPLPPIHVPVSFAQNRPSPPRVPDPTAWLLWSPAGPEGFLFAPGHGLFTSEPPSQSQQAGGVTNFPSQTNGTNRTGASHQAEANNQGRPNAIRAIVRANQPQPDLPQPGAAVAQAQQNGEDNDLFAFIINRGWLFLRLYLFMFVFSEPGTWKRWIMIFVAAVVCLQPRDGPLTRLLAAARRHLDNLIGPPPPQPPPEAATQRRDPAADTFRTAVTAQRPANVRGATTMTPQEARARLEEQQNPEPRPWRDMLYRVEQSVALFLASLIPGVGERHVRAREEARREEQRRVEERGRVENESAAQRQNGDEAETSASETHAASAEPTKPEVTMGGPGEQSTSTSVQVRDGEAESGELRNRT</sequence>
<protein>
    <recommendedName>
        <fullName evidence="7">Ubiquitin-like domain-containing protein</fullName>
    </recommendedName>
</protein>
<keyword evidence="9" id="KW-1185">Reference proteome</keyword>
<feature type="region of interest" description="Disordered" evidence="6">
    <location>
        <begin position="1"/>
        <end position="29"/>
    </location>
</feature>
<feature type="compositionally biased region" description="Basic and acidic residues" evidence="6">
    <location>
        <begin position="629"/>
        <end position="652"/>
    </location>
</feature>
<feature type="compositionally biased region" description="Low complexity" evidence="6">
    <location>
        <begin position="1"/>
        <end position="15"/>
    </location>
</feature>
<dbReference type="Proteomes" id="UP000078343">
    <property type="component" value="Unassembled WGS sequence"/>
</dbReference>
<comment type="caution">
    <text evidence="8">The sequence shown here is derived from an EMBL/GenBank/DDBJ whole genome shotgun (WGS) entry which is preliminary data.</text>
</comment>
<evidence type="ECO:0000256" key="2">
    <source>
        <dbReference type="ARBA" id="ARBA00022692"/>
    </source>
</evidence>
<dbReference type="RefSeq" id="XP_018698496.1">
    <property type="nucleotide sequence ID" value="XM_018832617.1"/>
</dbReference>
<dbReference type="Pfam" id="PF00240">
    <property type="entry name" value="ubiquitin"/>
    <property type="match status" value="1"/>
</dbReference>
<dbReference type="GO" id="GO:0030968">
    <property type="term" value="P:endoplasmic reticulum unfolded protein response"/>
    <property type="evidence" value="ECO:0007669"/>
    <property type="project" value="TreeGrafter"/>
</dbReference>
<evidence type="ECO:0000256" key="3">
    <source>
        <dbReference type="ARBA" id="ARBA00022989"/>
    </source>
</evidence>
<dbReference type="InterPro" id="IPR000626">
    <property type="entry name" value="Ubiquitin-like_dom"/>
</dbReference>
<feature type="compositionally biased region" description="Pro residues" evidence="6">
    <location>
        <begin position="543"/>
        <end position="552"/>
    </location>
</feature>
<feature type="region of interest" description="Disordered" evidence="6">
    <location>
        <begin position="302"/>
        <end position="345"/>
    </location>
</feature>
<dbReference type="GeneID" id="30005271"/>